<dbReference type="PANTHER" id="PTHR30522:SF0">
    <property type="entry name" value="NUCLEOSIDE TRIPHOSPHATE PYROPHOSPHOHYDROLASE"/>
    <property type="match status" value="1"/>
</dbReference>
<sequence>MTAAQTAFQRLLTIMDELREQCPWDRKQTFQTLRKLTIEETYELADELLSEDLEGIKEEVGDLMLHLVFYAKIASEQKAWDITDALNSVCEKLIVRHPHIYGDVVADDEAAVKRNWEAIKLAEGKGKKTVLSGVPTALPAVIKAMRMQEKTAQFGFDWDNTEQVWDKVREELEEFRLADTVAEREAEFGDLLFSLINYARWQGIDPETALERTNRKFRQRFEYVEQRAGPGGLEAMDLPAMEQLWQKAKNEVSSPPLSAKGG</sequence>
<dbReference type="Gene3D" id="1.10.287.1080">
    <property type="entry name" value="MazG-like"/>
    <property type="match status" value="2"/>
</dbReference>
<dbReference type="InterPro" id="IPR004518">
    <property type="entry name" value="MazG-like_dom"/>
</dbReference>
<dbReference type="InterPro" id="IPR011551">
    <property type="entry name" value="NTP_PyrPHydrolase_MazG"/>
</dbReference>
<evidence type="ECO:0000259" key="1">
    <source>
        <dbReference type="Pfam" id="PF03819"/>
    </source>
</evidence>
<proteinExistence type="predicted"/>
<dbReference type="Proteomes" id="UP000837803">
    <property type="component" value="Unassembled WGS sequence"/>
</dbReference>
<name>A0ABM9B0E4_9BACT</name>
<evidence type="ECO:0000313" key="3">
    <source>
        <dbReference type="Proteomes" id="UP000837803"/>
    </source>
</evidence>
<dbReference type="EMBL" id="CAKLPZ010000001">
    <property type="protein sequence ID" value="CAH1000256.1"/>
    <property type="molecule type" value="Genomic_DNA"/>
</dbReference>
<keyword evidence="2" id="KW-0378">Hydrolase</keyword>
<feature type="domain" description="NTP pyrophosphohydrolase MazG-like" evidence="1">
    <location>
        <begin position="28"/>
        <end position="100"/>
    </location>
</feature>
<dbReference type="NCBIfam" id="TIGR00444">
    <property type="entry name" value="mazG"/>
    <property type="match status" value="1"/>
</dbReference>
<dbReference type="Pfam" id="PF03819">
    <property type="entry name" value="MazG"/>
    <property type="match status" value="1"/>
</dbReference>
<comment type="caution">
    <text evidence="2">The sequence shown here is derived from an EMBL/GenBank/DDBJ whole genome shotgun (WGS) entry which is preliminary data.</text>
</comment>
<dbReference type="CDD" id="cd11529">
    <property type="entry name" value="NTP-PPase_MazG_Cterm"/>
    <property type="match status" value="1"/>
</dbReference>
<evidence type="ECO:0000313" key="2">
    <source>
        <dbReference type="EMBL" id="CAH1000256.1"/>
    </source>
</evidence>
<organism evidence="2 3">
    <name type="scientific">Neolewinella maritima</name>
    <dbReference type="NCBI Taxonomy" id="1383882"/>
    <lineage>
        <taxon>Bacteria</taxon>
        <taxon>Pseudomonadati</taxon>
        <taxon>Bacteroidota</taxon>
        <taxon>Saprospiria</taxon>
        <taxon>Saprospirales</taxon>
        <taxon>Lewinellaceae</taxon>
        <taxon>Neolewinella</taxon>
    </lineage>
</organism>
<keyword evidence="3" id="KW-1185">Reference proteome</keyword>
<accession>A0ABM9B0E4</accession>
<dbReference type="EC" id="3.6.1.8" evidence="2"/>
<dbReference type="PANTHER" id="PTHR30522">
    <property type="entry name" value="NUCLEOSIDE TRIPHOSPHATE PYROPHOSPHOHYDROLASE"/>
    <property type="match status" value="1"/>
</dbReference>
<dbReference type="CDD" id="cd11528">
    <property type="entry name" value="NTP-PPase_MazG_Nterm"/>
    <property type="match status" value="1"/>
</dbReference>
<gene>
    <name evidence="2" type="primary">mazG</name>
    <name evidence="2" type="ORF">LEM8419_01405</name>
</gene>
<reference evidence="2" key="1">
    <citation type="submission" date="2021-12" db="EMBL/GenBank/DDBJ databases">
        <authorList>
            <person name="Rodrigo-Torres L."/>
            <person name="Arahal R. D."/>
            <person name="Lucena T."/>
        </authorList>
    </citation>
    <scope>NUCLEOTIDE SEQUENCE</scope>
    <source>
        <strain evidence="2">CECT 8419</strain>
    </source>
</reference>
<protein>
    <submittedName>
        <fullName evidence="2">Nucleoside triphosphate pyrophosphohydrolase</fullName>
        <ecNumber evidence="2">3.6.1.8</ecNumber>
    </submittedName>
</protein>
<dbReference type="GO" id="GO:0047693">
    <property type="term" value="F:ATP diphosphatase activity"/>
    <property type="evidence" value="ECO:0007669"/>
    <property type="project" value="UniProtKB-EC"/>
</dbReference>
<dbReference type="SUPFAM" id="SSF101386">
    <property type="entry name" value="all-alpha NTP pyrophosphatases"/>
    <property type="match status" value="2"/>
</dbReference>
<dbReference type="RefSeq" id="WP_238750309.1">
    <property type="nucleotide sequence ID" value="NZ_CAKLPZ010000001.1"/>
</dbReference>
<dbReference type="NCBIfam" id="NF007113">
    <property type="entry name" value="PRK09562.1"/>
    <property type="match status" value="1"/>
</dbReference>
<dbReference type="InterPro" id="IPR048015">
    <property type="entry name" value="NTP-PPase_MazG-like_N"/>
</dbReference>
<dbReference type="InterPro" id="IPR048011">
    <property type="entry name" value="NTP-PPase_MazG-like_C"/>
</dbReference>